<keyword evidence="1" id="KW-1133">Transmembrane helix</keyword>
<evidence type="ECO:0008006" key="4">
    <source>
        <dbReference type="Google" id="ProtNLM"/>
    </source>
</evidence>
<feature type="transmembrane region" description="Helical" evidence="1">
    <location>
        <begin position="116"/>
        <end position="136"/>
    </location>
</feature>
<dbReference type="Proteomes" id="UP000245845">
    <property type="component" value="Unassembled WGS sequence"/>
</dbReference>
<gene>
    <name evidence="2" type="ORF">A8806_12620</name>
</gene>
<evidence type="ECO:0000256" key="1">
    <source>
        <dbReference type="SAM" id="Phobius"/>
    </source>
</evidence>
<dbReference type="EMBL" id="QGDL01000026">
    <property type="protein sequence ID" value="PWJ18006.1"/>
    <property type="molecule type" value="Genomic_DNA"/>
</dbReference>
<feature type="transmembrane region" description="Helical" evidence="1">
    <location>
        <begin position="12"/>
        <end position="31"/>
    </location>
</feature>
<keyword evidence="3" id="KW-1185">Reference proteome</keyword>
<sequence>MRKEMKICLPVYKVLYSAAFIVILSIIRGISRISEIGLAMEPPVGLLALVFCADTYWIEIQSKRAEVFKLCPLKKQAGAVRKRLAIQMVFLTGCSAMGYGMFYWQKPMAVTGGEQLAEFLVFLAAITVTIMFWGTLSMTICNIFRNIWAGIGCTLFLWMTLNSQAGDRILGKYNIFSYTFRDSYDITNLSWLWGKGISLLITLALAAAVPLILKKREAAL</sequence>
<organism evidence="2 3">
    <name type="scientific">Faecalicatena orotica</name>
    <dbReference type="NCBI Taxonomy" id="1544"/>
    <lineage>
        <taxon>Bacteria</taxon>
        <taxon>Bacillati</taxon>
        <taxon>Bacillota</taxon>
        <taxon>Clostridia</taxon>
        <taxon>Lachnospirales</taxon>
        <taxon>Lachnospiraceae</taxon>
        <taxon>Faecalicatena</taxon>
    </lineage>
</organism>
<evidence type="ECO:0000313" key="2">
    <source>
        <dbReference type="EMBL" id="PWJ18006.1"/>
    </source>
</evidence>
<feature type="transmembrane region" description="Helical" evidence="1">
    <location>
        <begin position="84"/>
        <end position="104"/>
    </location>
</feature>
<name>A0A2Y9BMH9_9FIRM</name>
<proteinExistence type="predicted"/>
<feature type="transmembrane region" description="Helical" evidence="1">
    <location>
        <begin position="143"/>
        <end position="161"/>
    </location>
</feature>
<dbReference type="AlphaFoldDB" id="A0A2Y9BMH9"/>
<comment type="caution">
    <text evidence="2">The sequence shown here is derived from an EMBL/GenBank/DDBJ whole genome shotgun (WGS) entry which is preliminary data.</text>
</comment>
<evidence type="ECO:0000313" key="3">
    <source>
        <dbReference type="Proteomes" id="UP000245845"/>
    </source>
</evidence>
<feature type="transmembrane region" description="Helical" evidence="1">
    <location>
        <begin position="43"/>
        <end position="60"/>
    </location>
</feature>
<keyword evidence="1" id="KW-0472">Membrane</keyword>
<keyword evidence="1" id="KW-0812">Transmembrane</keyword>
<protein>
    <recommendedName>
        <fullName evidence="4">ABC-2 family transporter protein</fullName>
    </recommendedName>
</protein>
<accession>A0A2Y9BMH9</accession>
<feature type="transmembrane region" description="Helical" evidence="1">
    <location>
        <begin position="191"/>
        <end position="213"/>
    </location>
</feature>
<reference evidence="2 3" key="1">
    <citation type="submission" date="2018-05" db="EMBL/GenBank/DDBJ databases">
        <title>The Hungate 1000. A catalogue of reference genomes from the rumen microbiome.</title>
        <authorList>
            <person name="Kelly W."/>
        </authorList>
    </citation>
    <scope>NUCLEOTIDE SEQUENCE [LARGE SCALE GENOMIC DNA]</scope>
    <source>
        <strain evidence="2 3">NLAE-zl-C242</strain>
    </source>
</reference>
<dbReference type="RefSeq" id="WP_242996274.1">
    <property type="nucleotide sequence ID" value="NZ_BAAACK010000027.1"/>
</dbReference>